<keyword evidence="1" id="KW-0805">Transcription regulation</keyword>
<name>A0ABV3L2L9_9RHOB</name>
<keyword evidence="7" id="KW-1185">Reference proteome</keyword>
<sequence>MLGVEGLVEYSSSRRPHVADPSLHELSEYISVLRALEVRAGEAACREATLVEIADIVCPGACKVEGSDSVKPLEFFRLDRQFHVAIVEASRNEQRVETHRQYNAGFVARFLSSQQVNRRNNKLAQHSRISDGPQERYPPATGCAL</sequence>
<evidence type="ECO:0000313" key="7">
    <source>
        <dbReference type="Proteomes" id="UP001553161"/>
    </source>
</evidence>
<keyword evidence="2" id="KW-0238">DNA-binding</keyword>
<protein>
    <submittedName>
        <fullName evidence="6">FCD domain-containing protein</fullName>
    </submittedName>
</protein>
<dbReference type="Pfam" id="PF07729">
    <property type="entry name" value="FCD"/>
    <property type="match status" value="1"/>
</dbReference>
<organism evidence="6 7">
    <name type="scientific">Meridianimarinicoccus marinus</name>
    <dbReference type="NCBI Taxonomy" id="3231483"/>
    <lineage>
        <taxon>Bacteria</taxon>
        <taxon>Pseudomonadati</taxon>
        <taxon>Pseudomonadota</taxon>
        <taxon>Alphaproteobacteria</taxon>
        <taxon>Rhodobacterales</taxon>
        <taxon>Paracoccaceae</taxon>
        <taxon>Meridianimarinicoccus</taxon>
    </lineage>
</organism>
<dbReference type="Proteomes" id="UP001553161">
    <property type="component" value="Unassembled WGS sequence"/>
</dbReference>
<gene>
    <name evidence="6" type="ORF">AB0T83_01085</name>
</gene>
<feature type="domain" description="GntR C-terminal" evidence="5">
    <location>
        <begin position="31"/>
        <end position="129"/>
    </location>
</feature>
<proteinExistence type="predicted"/>
<keyword evidence="3" id="KW-0804">Transcription</keyword>
<dbReference type="RefSeq" id="WP_366190808.1">
    <property type="nucleotide sequence ID" value="NZ_JBFBVU010000001.1"/>
</dbReference>
<comment type="caution">
    <text evidence="6">The sequence shown here is derived from an EMBL/GenBank/DDBJ whole genome shotgun (WGS) entry which is preliminary data.</text>
</comment>
<evidence type="ECO:0000256" key="2">
    <source>
        <dbReference type="ARBA" id="ARBA00023125"/>
    </source>
</evidence>
<evidence type="ECO:0000256" key="1">
    <source>
        <dbReference type="ARBA" id="ARBA00023015"/>
    </source>
</evidence>
<reference evidence="6 7" key="1">
    <citation type="submission" date="2024-07" db="EMBL/GenBank/DDBJ databases">
        <authorList>
            <person name="Kang M."/>
        </authorList>
    </citation>
    <scope>NUCLEOTIDE SEQUENCE [LARGE SCALE GENOMIC DNA]</scope>
    <source>
        <strain evidence="6 7">DFM31</strain>
    </source>
</reference>
<dbReference type="SUPFAM" id="SSF48008">
    <property type="entry name" value="GntR ligand-binding domain-like"/>
    <property type="match status" value="1"/>
</dbReference>
<evidence type="ECO:0000256" key="3">
    <source>
        <dbReference type="ARBA" id="ARBA00023163"/>
    </source>
</evidence>
<evidence type="ECO:0000313" key="6">
    <source>
        <dbReference type="EMBL" id="MEV8465375.1"/>
    </source>
</evidence>
<dbReference type="EMBL" id="JBFBVU010000001">
    <property type="protein sequence ID" value="MEV8465375.1"/>
    <property type="molecule type" value="Genomic_DNA"/>
</dbReference>
<dbReference type="Gene3D" id="1.20.120.530">
    <property type="entry name" value="GntR ligand-binding domain-like"/>
    <property type="match status" value="1"/>
</dbReference>
<dbReference type="InterPro" id="IPR011711">
    <property type="entry name" value="GntR_C"/>
</dbReference>
<accession>A0ABV3L2L9</accession>
<evidence type="ECO:0000259" key="5">
    <source>
        <dbReference type="Pfam" id="PF07729"/>
    </source>
</evidence>
<evidence type="ECO:0000256" key="4">
    <source>
        <dbReference type="SAM" id="MobiDB-lite"/>
    </source>
</evidence>
<dbReference type="InterPro" id="IPR008920">
    <property type="entry name" value="TF_FadR/GntR_C"/>
</dbReference>
<feature type="region of interest" description="Disordered" evidence="4">
    <location>
        <begin position="123"/>
        <end position="145"/>
    </location>
</feature>